<accession>A0A5D5ALR3</accession>
<name>A0A5D5ALR3_9EURY</name>
<evidence type="ECO:0000313" key="3">
    <source>
        <dbReference type="Proteomes" id="UP000324104"/>
    </source>
</evidence>
<proteinExistence type="predicted"/>
<gene>
    <name evidence="2" type="ORF">FYC77_11165</name>
</gene>
<dbReference type="RefSeq" id="WP_149081588.1">
    <property type="nucleotide sequence ID" value="NZ_VTAW01000013.1"/>
</dbReference>
<dbReference type="AlphaFoldDB" id="A0A5D5ALR3"/>
<evidence type="ECO:0000313" key="2">
    <source>
        <dbReference type="EMBL" id="TYT61797.1"/>
    </source>
</evidence>
<dbReference type="EMBL" id="VTAW01000013">
    <property type="protein sequence ID" value="TYT61797.1"/>
    <property type="molecule type" value="Genomic_DNA"/>
</dbReference>
<comment type="caution">
    <text evidence="2">The sequence shown here is derived from an EMBL/GenBank/DDBJ whole genome shotgun (WGS) entry which is preliminary data.</text>
</comment>
<dbReference type="InterPro" id="IPR058715">
    <property type="entry name" value="PDDEXK_nuclease-rel"/>
</dbReference>
<evidence type="ECO:0000256" key="1">
    <source>
        <dbReference type="SAM" id="MobiDB-lite"/>
    </source>
</evidence>
<dbReference type="Pfam" id="PF25941">
    <property type="entry name" value="PDDEXK_16"/>
    <property type="match status" value="1"/>
</dbReference>
<organism evidence="2 3">
    <name type="scientific">Natrialba swarupiae</name>
    <dbReference type="NCBI Taxonomy" id="2448032"/>
    <lineage>
        <taxon>Archaea</taxon>
        <taxon>Methanobacteriati</taxon>
        <taxon>Methanobacteriota</taxon>
        <taxon>Stenosarchaea group</taxon>
        <taxon>Halobacteria</taxon>
        <taxon>Halobacteriales</taxon>
        <taxon>Natrialbaceae</taxon>
        <taxon>Natrialba</taxon>
    </lineage>
</organism>
<reference evidence="2 3" key="1">
    <citation type="submission" date="2019-08" db="EMBL/GenBank/DDBJ databases">
        <title>Archaea genome.</title>
        <authorList>
            <person name="Kajale S."/>
            <person name="Shouche Y."/>
            <person name="Deshpande N."/>
            <person name="Sharma A."/>
        </authorList>
    </citation>
    <scope>NUCLEOTIDE SEQUENCE [LARGE SCALE GENOMIC DNA]</scope>
    <source>
        <strain evidence="2 3">ESP3B_9</strain>
    </source>
</reference>
<keyword evidence="3" id="KW-1185">Reference proteome</keyword>
<dbReference type="Proteomes" id="UP000324104">
    <property type="component" value="Unassembled WGS sequence"/>
</dbReference>
<evidence type="ECO:0008006" key="4">
    <source>
        <dbReference type="Google" id="ProtNLM"/>
    </source>
</evidence>
<protein>
    <recommendedName>
        <fullName evidence="4">PD(D/E)XK endonuclease domain-containing protein</fullName>
    </recommendedName>
</protein>
<sequence>MSYDPQRVGHYGKLVELWAERNYPLELEYPMVDGLRFDAVDDRGRPWDIKGTMLNGVRPTFKFWKDQHDTLAAEDGGYALVWYRARENSIAVEDSRTIKARNIRIDNWTNPGATHHRSHTKEAQVPAHELR</sequence>
<feature type="region of interest" description="Disordered" evidence="1">
    <location>
        <begin position="109"/>
        <end position="131"/>
    </location>
</feature>